<name>A0ABT2SKJ2_9FIRM</name>
<gene>
    <name evidence="5" type="ORF">OCV47_06655</name>
</gene>
<feature type="domain" description="HTH gntR-type" evidence="4">
    <location>
        <begin position="12"/>
        <end position="79"/>
    </location>
</feature>
<dbReference type="Pfam" id="PF00392">
    <property type="entry name" value="GntR"/>
    <property type="match status" value="1"/>
</dbReference>
<dbReference type="Gene3D" id="1.10.10.10">
    <property type="entry name" value="Winged helix-like DNA-binding domain superfamily/Winged helix DNA-binding domain"/>
    <property type="match status" value="1"/>
</dbReference>
<evidence type="ECO:0000259" key="4">
    <source>
        <dbReference type="PROSITE" id="PS50949"/>
    </source>
</evidence>
<dbReference type="InterPro" id="IPR011711">
    <property type="entry name" value="GntR_C"/>
</dbReference>
<evidence type="ECO:0000256" key="3">
    <source>
        <dbReference type="ARBA" id="ARBA00023163"/>
    </source>
</evidence>
<sequence length="224" mass="25929">MDNFQVNMNEYLPLRDVVFQTLRNAILKGELKPGERLMEIQLAQKLGVSRTPVREALRKLELEGLVIMIPRRGAIVADITIQDLNDVLEVREALEELAVKKACDCATEEQLKALKQAANDFKRCAEGDDLLGCVGADMQFHEIIYSATNNKRLQQMLLNLREQMYRYRMEYMKDKRMYKLLIDEHDAIRKAIKKKDKEKAGQVMRTHIINQQEAIERNLAGPEK</sequence>
<keyword evidence="1" id="KW-0805">Transcription regulation</keyword>
<keyword evidence="3" id="KW-0804">Transcription</keyword>
<dbReference type="SMART" id="SM00345">
    <property type="entry name" value="HTH_GNTR"/>
    <property type="match status" value="1"/>
</dbReference>
<evidence type="ECO:0000256" key="2">
    <source>
        <dbReference type="ARBA" id="ARBA00023125"/>
    </source>
</evidence>
<dbReference type="RefSeq" id="WP_117448241.1">
    <property type="nucleotide sequence ID" value="NZ_JAOQKE010000005.1"/>
</dbReference>
<dbReference type="Proteomes" id="UP001652338">
    <property type="component" value="Unassembled WGS sequence"/>
</dbReference>
<reference evidence="5 6" key="1">
    <citation type="journal article" date="2021" name="ISME Commun">
        <title>Automated analysis of genomic sequences facilitates high-throughput and comprehensive description of bacteria.</title>
        <authorList>
            <person name="Hitch T.C.A."/>
        </authorList>
    </citation>
    <scope>NUCLEOTIDE SEQUENCE [LARGE SCALE GENOMIC DNA]</scope>
    <source>
        <strain evidence="5 6">Sanger_29</strain>
    </source>
</reference>
<dbReference type="PANTHER" id="PTHR43537:SF24">
    <property type="entry name" value="GLUCONATE OPERON TRANSCRIPTIONAL REPRESSOR"/>
    <property type="match status" value="1"/>
</dbReference>
<dbReference type="EMBL" id="JAOQKE010000005">
    <property type="protein sequence ID" value="MCU6725029.1"/>
    <property type="molecule type" value="Genomic_DNA"/>
</dbReference>
<dbReference type="PRINTS" id="PR00035">
    <property type="entry name" value="HTHGNTR"/>
</dbReference>
<keyword evidence="6" id="KW-1185">Reference proteome</keyword>
<proteinExistence type="predicted"/>
<dbReference type="PRINTS" id="PR00033">
    <property type="entry name" value="HTHASNC"/>
</dbReference>
<evidence type="ECO:0000313" key="5">
    <source>
        <dbReference type="EMBL" id="MCU6725029.1"/>
    </source>
</evidence>
<evidence type="ECO:0000256" key="1">
    <source>
        <dbReference type="ARBA" id="ARBA00023015"/>
    </source>
</evidence>
<evidence type="ECO:0000313" key="6">
    <source>
        <dbReference type="Proteomes" id="UP001652338"/>
    </source>
</evidence>
<keyword evidence="2" id="KW-0238">DNA-binding</keyword>
<accession>A0ABT2SKJ2</accession>
<dbReference type="SMART" id="SM00895">
    <property type="entry name" value="FCD"/>
    <property type="match status" value="1"/>
</dbReference>
<dbReference type="Pfam" id="PF07729">
    <property type="entry name" value="FCD"/>
    <property type="match status" value="1"/>
</dbReference>
<comment type="caution">
    <text evidence="5">The sequence shown here is derived from an EMBL/GenBank/DDBJ whole genome shotgun (WGS) entry which is preliminary data.</text>
</comment>
<dbReference type="InterPro" id="IPR008920">
    <property type="entry name" value="TF_FadR/GntR_C"/>
</dbReference>
<dbReference type="Gene3D" id="1.20.120.530">
    <property type="entry name" value="GntR ligand-binding domain-like"/>
    <property type="match status" value="1"/>
</dbReference>
<dbReference type="InterPro" id="IPR000524">
    <property type="entry name" value="Tscrpt_reg_HTH_GntR"/>
</dbReference>
<organism evidence="5 6">
    <name type="scientific">Muricoprocola aceti</name>
    <dbReference type="NCBI Taxonomy" id="2981772"/>
    <lineage>
        <taxon>Bacteria</taxon>
        <taxon>Bacillati</taxon>
        <taxon>Bacillota</taxon>
        <taxon>Clostridia</taxon>
        <taxon>Lachnospirales</taxon>
        <taxon>Lachnospiraceae</taxon>
        <taxon>Muricoprocola</taxon>
    </lineage>
</organism>
<dbReference type="PROSITE" id="PS50949">
    <property type="entry name" value="HTH_GNTR"/>
    <property type="match status" value="1"/>
</dbReference>
<dbReference type="InterPro" id="IPR000485">
    <property type="entry name" value="AsnC-type_HTH_dom"/>
</dbReference>
<dbReference type="InterPro" id="IPR036390">
    <property type="entry name" value="WH_DNA-bd_sf"/>
</dbReference>
<dbReference type="SUPFAM" id="SSF46785">
    <property type="entry name" value="Winged helix' DNA-binding domain"/>
    <property type="match status" value="1"/>
</dbReference>
<dbReference type="CDD" id="cd07377">
    <property type="entry name" value="WHTH_GntR"/>
    <property type="match status" value="1"/>
</dbReference>
<dbReference type="PANTHER" id="PTHR43537">
    <property type="entry name" value="TRANSCRIPTIONAL REGULATOR, GNTR FAMILY"/>
    <property type="match status" value="1"/>
</dbReference>
<dbReference type="SUPFAM" id="SSF48008">
    <property type="entry name" value="GntR ligand-binding domain-like"/>
    <property type="match status" value="1"/>
</dbReference>
<protein>
    <submittedName>
        <fullName evidence="5">GntR family transcriptional regulator</fullName>
    </submittedName>
</protein>
<dbReference type="InterPro" id="IPR036388">
    <property type="entry name" value="WH-like_DNA-bd_sf"/>
</dbReference>